<dbReference type="PANTHER" id="PTHR30469">
    <property type="entry name" value="MULTIDRUG RESISTANCE PROTEIN MDTA"/>
    <property type="match status" value="1"/>
</dbReference>
<keyword evidence="2" id="KW-0472">Membrane</keyword>
<dbReference type="Pfam" id="PF25984">
    <property type="entry name" value="BSH_YknX"/>
    <property type="match status" value="1"/>
</dbReference>
<dbReference type="EMBL" id="JAAIWM010000001">
    <property type="protein sequence ID" value="NEY70860.1"/>
    <property type="molecule type" value="Genomic_DNA"/>
</dbReference>
<evidence type="ECO:0000313" key="5">
    <source>
        <dbReference type="Proteomes" id="UP000481043"/>
    </source>
</evidence>
<dbReference type="Proteomes" id="UP000481043">
    <property type="component" value="Unassembled WGS sequence"/>
</dbReference>
<dbReference type="RefSeq" id="WP_163177852.1">
    <property type="nucleotide sequence ID" value="NZ_JAAIWM010000001.1"/>
</dbReference>
<evidence type="ECO:0000256" key="1">
    <source>
        <dbReference type="SAM" id="Coils"/>
    </source>
</evidence>
<dbReference type="InterPro" id="IPR058639">
    <property type="entry name" value="BSH_YknX-like"/>
</dbReference>
<name>A0A6M0Q5U3_9BACI</name>
<organism evidence="4 5">
    <name type="scientific">Bacillus mesophilus</name>
    <dbReference type="NCBI Taxonomy" id="1808955"/>
    <lineage>
        <taxon>Bacteria</taxon>
        <taxon>Bacillati</taxon>
        <taxon>Bacillota</taxon>
        <taxon>Bacilli</taxon>
        <taxon>Bacillales</taxon>
        <taxon>Bacillaceae</taxon>
        <taxon>Bacillus</taxon>
    </lineage>
</organism>
<comment type="caution">
    <text evidence="4">The sequence shown here is derived from an EMBL/GenBank/DDBJ whole genome shotgun (WGS) entry which is preliminary data.</text>
</comment>
<dbReference type="AlphaFoldDB" id="A0A6M0Q5U3"/>
<feature type="transmembrane region" description="Helical" evidence="2">
    <location>
        <begin position="6"/>
        <end position="24"/>
    </location>
</feature>
<dbReference type="Gene3D" id="1.10.287.470">
    <property type="entry name" value="Helix hairpin bin"/>
    <property type="match status" value="1"/>
</dbReference>
<feature type="coiled-coil region" evidence="1">
    <location>
        <begin position="97"/>
        <end position="131"/>
    </location>
</feature>
<reference evidence="4 5" key="1">
    <citation type="submission" date="2020-02" db="EMBL/GenBank/DDBJ databases">
        <title>Bacillus aquiflavi sp. nov., isolated from yellow water of strong flavor Chinese baijiu in Yibin region of China.</title>
        <authorList>
            <person name="Xie J."/>
        </authorList>
    </citation>
    <scope>NUCLEOTIDE SEQUENCE [LARGE SCALE GENOMIC DNA]</scope>
    <source>
        <strain evidence="4 5">SA4</strain>
    </source>
</reference>
<keyword evidence="2" id="KW-1133">Transmembrane helix</keyword>
<gene>
    <name evidence="4" type="ORF">G4D63_03795</name>
</gene>
<dbReference type="Gene3D" id="2.40.50.100">
    <property type="match status" value="1"/>
</dbReference>
<feature type="domain" description="YknX-like barrel-sandwich hybrid" evidence="3">
    <location>
        <begin position="66"/>
        <end position="207"/>
    </location>
</feature>
<accession>A0A6M0Q5U3</accession>
<dbReference type="GO" id="GO:1990281">
    <property type="term" value="C:efflux pump complex"/>
    <property type="evidence" value="ECO:0007669"/>
    <property type="project" value="TreeGrafter"/>
</dbReference>
<dbReference type="PANTHER" id="PTHR30469:SF15">
    <property type="entry name" value="HLYD FAMILY OF SECRETION PROTEINS"/>
    <property type="match status" value="1"/>
</dbReference>
<evidence type="ECO:0000259" key="3">
    <source>
        <dbReference type="Pfam" id="PF25984"/>
    </source>
</evidence>
<keyword evidence="2" id="KW-0812">Transmembrane</keyword>
<evidence type="ECO:0000313" key="4">
    <source>
        <dbReference type="EMBL" id="NEY70860.1"/>
    </source>
</evidence>
<feature type="coiled-coil region" evidence="1">
    <location>
        <begin position="157"/>
        <end position="191"/>
    </location>
</feature>
<dbReference type="GO" id="GO:0015562">
    <property type="term" value="F:efflux transmembrane transporter activity"/>
    <property type="evidence" value="ECO:0007669"/>
    <property type="project" value="TreeGrafter"/>
</dbReference>
<evidence type="ECO:0000256" key="2">
    <source>
        <dbReference type="SAM" id="Phobius"/>
    </source>
</evidence>
<dbReference type="Gene3D" id="2.40.420.20">
    <property type="match status" value="1"/>
</dbReference>
<protein>
    <submittedName>
        <fullName evidence="4">Efflux RND transporter periplasmic adaptor subunit</fullName>
    </submittedName>
</protein>
<proteinExistence type="predicted"/>
<keyword evidence="1" id="KW-0175">Coiled coil</keyword>
<keyword evidence="5" id="KW-1185">Reference proteome</keyword>
<sequence length="402" mass="45332">MKKWIWSSIIILVLCLILGNLYLLKKYDADLYFVSKVDAFHQPVEGDIRISHFKKGVVTAQEESVISYQPQLGVIEEILVKEGDFVQVGTPLVQYSTTQSEGLIQQLESKIERAQAEERKLSKDISALKSISYPTVFESEWEEAQAEANEILIDSQIRELELKEELLEIDIEDYELQLESIENEADAQTILSTTDGIVKSINKNGKDELITIITYPYVIKGELSEQELQSIQVGQKVYISKGKQPLIGTISDISQFPVNSPSLHEETSYFPFTINVEEVEDQEQLLFGHHIGVEVVQQESFATLLLPEHSVLRNRSEYSAFVMEKGKVKEVELQLGIESKGRIEILDGISMDDIVVGAPDKLIKADTPFIMPVKKLIVKSSQLEDVNKKEATTTILRAMIAN</sequence>